<proteinExistence type="predicted"/>
<organism evidence="3 4">
    <name type="scientific">Linnemannia schmuckeri</name>
    <dbReference type="NCBI Taxonomy" id="64567"/>
    <lineage>
        <taxon>Eukaryota</taxon>
        <taxon>Fungi</taxon>
        <taxon>Fungi incertae sedis</taxon>
        <taxon>Mucoromycota</taxon>
        <taxon>Mortierellomycotina</taxon>
        <taxon>Mortierellomycetes</taxon>
        <taxon>Mortierellales</taxon>
        <taxon>Mortierellaceae</taxon>
        <taxon>Linnemannia</taxon>
    </lineage>
</organism>
<dbReference type="InterPro" id="IPR041496">
    <property type="entry name" value="YitH/HolE_GNAT"/>
</dbReference>
<dbReference type="Gene3D" id="3.40.630.30">
    <property type="match status" value="1"/>
</dbReference>
<evidence type="ECO:0000313" key="3">
    <source>
        <dbReference type="EMBL" id="KAF9149094.1"/>
    </source>
</evidence>
<dbReference type="AlphaFoldDB" id="A0A9P5RYN2"/>
<evidence type="ECO:0000259" key="2">
    <source>
        <dbReference type="Pfam" id="PF18014"/>
    </source>
</evidence>
<dbReference type="SUPFAM" id="SSF55729">
    <property type="entry name" value="Acyl-CoA N-acyltransferases (Nat)"/>
    <property type="match status" value="1"/>
</dbReference>
<dbReference type="PANTHER" id="PTHR47237">
    <property type="entry name" value="SLL0310 PROTEIN"/>
    <property type="match status" value="1"/>
</dbReference>
<dbReference type="EMBL" id="JAAAUQ010000574">
    <property type="protein sequence ID" value="KAF9149094.1"/>
    <property type="molecule type" value="Genomic_DNA"/>
</dbReference>
<comment type="caution">
    <text evidence="3">The sequence shown here is derived from an EMBL/GenBank/DDBJ whole genome shotgun (WGS) entry which is preliminary data.</text>
</comment>
<keyword evidence="4" id="KW-1185">Reference proteome</keyword>
<feature type="domain" description="YitH/HolE acetyltransferase (GNAT)" evidence="2">
    <location>
        <begin position="245"/>
        <end position="344"/>
    </location>
</feature>
<dbReference type="PANTHER" id="PTHR47237:SF1">
    <property type="entry name" value="SLL0310 PROTEIN"/>
    <property type="match status" value="1"/>
</dbReference>
<evidence type="ECO:0000256" key="1">
    <source>
        <dbReference type="SAM" id="MobiDB-lite"/>
    </source>
</evidence>
<feature type="region of interest" description="Disordered" evidence="1">
    <location>
        <begin position="54"/>
        <end position="77"/>
    </location>
</feature>
<dbReference type="Proteomes" id="UP000748756">
    <property type="component" value="Unassembled WGS sequence"/>
</dbReference>
<dbReference type="InterPro" id="IPR016181">
    <property type="entry name" value="Acyl_CoA_acyltransferase"/>
</dbReference>
<evidence type="ECO:0000313" key="4">
    <source>
        <dbReference type="Proteomes" id="UP000748756"/>
    </source>
</evidence>
<accession>A0A9P5RYN2</accession>
<dbReference type="InterPro" id="IPR052729">
    <property type="entry name" value="Acyl/Acetyltrans_Enzymes"/>
</dbReference>
<name>A0A9P5RYN2_9FUNG</name>
<protein>
    <recommendedName>
        <fullName evidence="2">YitH/HolE acetyltransferase (GNAT) domain-containing protein</fullName>
    </recommendedName>
</protein>
<reference evidence="3" key="1">
    <citation type="journal article" date="2020" name="Fungal Divers.">
        <title>Resolving the Mortierellaceae phylogeny through synthesis of multi-gene phylogenetics and phylogenomics.</title>
        <authorList>
            <person name="Vandepol N."/>
            <person name="Liber J."/>
            <person name="Desiro A."/>
            <person name="Na H."/>
            <person name="Kennedy M."/>
            <person name="Barry K."/>
            <person name="Grigoriev I.V."/>
            <person name="Miller A.N."/>
            <person name="O'Donnell K."/>
            <person name="Stajich J.E."/>
            <person name="Bonito G."/>
        </authorList>
    </citation>
    <scope>NUCLEOTIDE SEQUENCE</scope>
    <source>
        <strain evidence="3">NRRL 6426</strain>
    </source>
</reference>
<dbReference type="OrthoDB" id="5771378at2759"/>
<dbReference type="Pfam" id="PF18014">
    <property type="entry name" value="Acetyltransf_18"/>
    <property type="match status" value="1"/>
</dbReference>
<sequence length="351" mass="39129">MTLSPSGQVFHQANRDEAIDHFYTWSSSEQWNPGHKGLDIELLHSADPKGFFYSTVEPSTDNKDDQADAQTSPHPKKDEVVSIVSAVRYGDDQGWIGYYIASPKYRGRGYGLATFTRAFDHLTPDTRESIGLDAVMAQVQNYRKSGFTQSSWLNERRHGSAVDLVETQERELADKITMNEVEGLVLLSDPKVDLEQLPGIEARYCGLKRAKFVKEWAQFHVNHADHHRFGVAFLSSDKKDEQSGKPLVLGYACVRPATSSYRVGPLYATDGDVAKKLLVKLAIEVVQAEKQSSLGVPLVFDIDIPDKNLAAVKIFDGLGWKNTFPCLRMWKGKVPEHDVNGVFGVTTLEIG</sequence>
<gene>
    <name evidence="3" type="ORF">BG015_009133</name>
</gene>
<dbReference type="Gene3D" id="3.40.630.90">
    <property type="match status" value="1"/>
</dbReference>